<dbReference type="NCBIfam" id="TIGR00254">
    <property type="entry name" value="GGDEF"/>
    <property type="match status" value="1"/>
</dbReference>
<dbReference type="SUPFAM" id="SSF52172">
    <property type="entry name" value="CheY-like"/>
    <property type="match status" value="2"/>
</dbReference>
<keyword evidence="2" id="KW-0902">Two-component regulatory system</keyword>
<feature type="modified residue" description="Phosphohistidine" evidence="4">
    <location>
        <position position="54"/>
    </location>
</feature>
<dbReference type="CDD" id="cd00088">
    <property type="entry name" value="HPT"/>
    <property type="match status" value="1"/>
</dbReference>
<feature type="domain" description="GGDEF" evidence="8">
    <location>
        <begin position="412"/>
        <end position="543"/>
    </location>
</feature>
<organism evidence="10 11">
    <name type="scientific">Rheinheimera tilapiae</name>
    <dbReference type="NCBI Taxonomy" id="875043"/>
    <lineage>
        <taxon>Bacteria</taxon>
        <taxon>Pseudomonadati</taxon>
        <taxon>Pseudomonadota</taxon>
        <taxon>Gammaproteobacteria</taxon>
        <taxon>Chromatiales</taxon>
        <taxon>Chromatiaceae</taxon>
        <taxon>Rheinheimera</taxon>
    </lineage>
</organism>
<evidence type="ECO:0000256" key="1">
    <source>
        <dbReference type="ARBA" id="ARBA00012528"/>
    </source>
</evidence>
<dbReference type="PROSITE" id="PS50894">
    <property type="entry name" value="HPT"/>
    <property type="match status" value="1"/>
</dbReference>
<dbReference type="InterPro" id="IPR036641">
    <property type="entry name" value="HPT_dom_sf"/>
</dbReference>
<evidence type="ECO:0000256" key="6">
    <source>
        <dbReference type="SAM" id="Coils"/>
    </source>
</evidence>
<dbReference type="RefSeq" id="WP_377239664.1">
    <property type="nucleotide sequence ID" value="NZ_JBHLXP010000001.1"/>
</dbReference>
<feature type="domain" description="Response regulatory" evidence="7">
    <location>
        <begin position="256"/>
        <end position="372"/>
    </location>
</feature>
<reference evidence="10 11" key="1">
    <citation type="submission" date="2024-09" db="EMBL/GenBank/DDBJ databases">
        <authorList>
            <person name="Sun Q."/>
            <person name="Mori K."/>
        </authorList>
    </citation>
    <scope>NUCLEOTIDE SEQUENCE [LARGE SCALE GENOMIC DNA]</scope>
    <source>
        <strain evidence="10 11">KCTC 23315</strain>
    </source>
</reference>
<dbReference type="SUPFAM" id="SSF47226">
    <property type="entry name" value="Histidine-containing phosphotransfer domain, HPT domain"/>
    <property type="match status" value="1"/>
</dbReference>
<evidence type="ECO:0000256" key="2">
    <source>
        <dbReference type="ARBA" id="ARBA00023012"/>
    </source>
</evidence>
<dbReference type="Gene3D" id="3.30.70.270">
    <property type="match status" value="1"/>
</dbReference>
<dbReference type="CDD" id="cd00156">
    <property type="entry name" value="REC"/>
    <property type="match status" value="1"/>
</dbReference>
<dbReference type="GO" id="GO:0052621">
    <property type="term" value="F:diguanylate cyclase activity"/>
    <property type="evidence" value="ECO:0007669"/>
    <property type="project" value="UniProtKB-EC"/>
</dbReference>
<evidence type="ECO:0000313" key="10">
    <source>
        <dbReference type="EMBL" id="MFC0046936.1"/>
    </source>
</evidence>
<dbReference type="Gene3D" id="1.20.120.160">
    <property type="entry name" value="HPT domain"/>
    <property type="match status" value="1"/>
</dbReference>
<dbReference type="SMART" id="SM00448">
    <property type="entry name" value="REC"/>
    <property type="match status" value="1"/>
</dbReference>
<dbReference type="EMBL" id="JBHLXP010000001">
    <property type="protein sequence ID" value="MFC0046936.1"/>
    <property type="molecule type" value="Genomic_DNA"/>
</dbReference>
<dbReference type="Pfam" id="PF00072">
    <property type="entry name" value="Response_reg"/>
    <property type="match status" value="1"/>
</dbReference>
<dbReference type="SMART" id="SM00267">
    <property type="entry name" value="GGDEF"/>
    <property type="match status" value="1"/>
</dbReference>
<dbReference type="InterPro" id="IPR029787">
    <property type="entry name" value="Nucleotide_cyclase"/>
</dbReference>
<sequence>MPNKSLADIQQAMQQLQENFLRKLETHADILRGINKQLQNEDISSLNELINLSHQLAGSCGTFQLADAGYLARQLEVVAIQLQQSASVDTRLIHLVSDAISHFTDEVDLRLLKNNSVASMSEIGSPYQQKQLIWLALEDQILCTELMAQLSAFGYQVVSFDSFGAVQIALLKSVPGLLFCSAELKGESLLLQNQLLQYVSEQQCKLMIFSIEDFFELRVAAVRINAAGFFVSPLDVPSILHRISKLFDDSYITDKKVAILDDDLLLAEHYSWVLKSAGIDVLLVKEPEQIISELQNFSPDLLLLDMHMPGYSGSDISGVIRQYDSLSSLHITFLSAEHDIKQQLQAMSFGADDFITKPISNENLITSVRLTLARNKEIKSLIERDSLTGLIKHSAIKEAVARQYDLFKRSTDQFCVAMLDLDHFKNINDSYGHAMGDVVISTIATLLKKRLRRSDRAGRYGGEEFLIVLPNCKLQHAEEALNTILRAFREIHFSAGKSQFSCTFSAGVVSSELEYADAEDMIKAADEALYQAKKLGRDQIFSN</sequence>
<evidence type="ECO:0000259" key="9">
    <source>
        <dbReference type="PROSITE" id="PS50894"/>
    </source>
</evidence>
<keyword evidence="11" id="KW-1185">Reference proteome</keyword>
<dbReference type="PROSITE" id="PS50887">
    <property type="entry name" value="GGDEF"/>
    <property type="match status" value="1"/>
</dbReference>
<evidence type="ECO:0000313" key="11">
    <source>
        <dbReference type="Proteomes" id="UP001589813"/>
    </source>
</evidence>
<keyword evidence="10" id="KW-0548">Nucleotidyltransferase</keyword>
<dbReference type="PROSITE" id="PS50110">
    <property type="entry name" value="RESPONSE_REGULATORY"/>
    <property type="match status" value="1"/>
</dbReference>
<keyword evidence="5" id="KW-0597">Phosphoprotein</keyword>
<dbReference type="PANTHER" id="PTHR45138">
    <property type="entry name" value="REGULATORY COMPONENTS OF SENSORY TRANSDUCTION SYSTEM"/>
    <property type="match status" value="1"/>
</dbReference>
<evidence type="ECO:0000256" key="3">
    <source>
        <dbReference type="ARBA" id="ARBA00034247"/>
    </source>
</evidence>
<feature type="modified residue" description="4-aspartylphosphate" evidence="5">
    <location>
        <position position="305"/>
    </location>
</feature>
<gene>
    <name evidence="10" type="ORF">ACFFJP_01370</name>
</gene>
<dbReference type="InterPro" id="IPR050469">
    <property type="entry name" value="Diguanylate_Cyclase"/>
</dbReference>
<dbReference type="InterPro" id="IPR043128">
    <property type="entry name" value="Rev_trsase/Diguanyl_cyclase"/>
</dbReference>
<dbReference type="Pfam" id="PF01627">
    <property type="entry name" value="Hpt"/>
    <property type="match status" value="1"/>
</dbReference>
<evidence type="ECO:0000259" key="8">
    <source>
        <dbReference type="PROSITE" id="PS50887"/>
    </source>
</evidence>
<protein>
    <recommendedName>
        <fullName evidence="1">diguanylate cyclase</fullName>
        <ecNumber evidence="1">2.7.7.65</ecNumber>
    </recommendedName>
</protein>
<accession>A0ABV6B7T1</accession>
<dbReference type="InterPro" id="IPR000160">
    <property type="entry name" value="GGDEF_dom"/>
</dbReference>
<proteinExistence type="predicted"/>
<comment type="catalytic activity">
    <reaction evidence="3">
        <text>2 GTP = 3',3'-c-di-GMP + 2 diphosphate</text>
        <dbReference type="Rhea" id="RHEA:24898"/>
        <dbReference type="ChEBI" id="CHEBI:33019"/>
        <dbReference type="ChEBI" id="CHEBI:37565"/>
        <dbReference type="ChEBI" id="CHEBI:58805"/>
        <dbReference type="EC" id="2.7.7.65"/>
    </reaction>
</comment>
<dbReference type="EC" id="2.7.7.65" evidence="1"/>
<evidence type="ECO:0000259" key="7">
    <source>
        <dbReference type="PROSITE" id="PS50110"/>
    </source>
</evidence>
<evidence type="ECO:0000256" key="4">
    <source>
        <dbReference type="PROSITE-ProRule" id="PRU00110"/>
    </source>
</evidence>
<keyword evidence="10" id="KW-0808">Transferase</keyword>
<name>A0ABV6B7T1_9GAMM</name>
<comment type="caution">
    <text evidence="10">The sequence shown here is derived from an EMBL/GenBank/DDBJ whole genome shotgun (WGS) entry which is preliminary data.</text>
</comment>
<keyword evidence="6" id="KW-0175">Coiled coil</keyword>
<dbReference type="InterPro" id="IPR008207">
    <property type="entry name" value="Sig_transdc_His_kin_Hpt_dom"/>
</dbReference>
<feature type="coiled-coil region" evidence="6">
    <location>
        <begin position="6"/>
        <end position="41"/>
    </location>
</feature>
<feature type="domain" description="HPt" evidence="9">
    <location>
        <begin position="9"/>
        <end position="110"/>
    </location>
</feature>
<dbReference type="InterPro" id="IPR011006">
    <property type="entry name" value="CheY-like_superfamily"/>
</dbReference>
<dbReference type="CDD" id="cd01949">
    <property type="entry name" value="GGDEF"/>
    <property type="match status" value="1"/>
</dbReference>
<dbReference type="InterPro" id="IPR001789">
    <property type="entry name" value="Sig_transdc_resp-reg_receiver"/>
</dbReference>
<dbReference type="Pfam" id="PF00990">
    <property type="entry name" value="GGDEF"/>
    <property type="match status" value="1"/>
</dbReference>
<dbReference type="Gene3D" id="3.40.50.2300">
    <property type="match status" value="1"/>
</dbReference>
<dbReference type="PANTHER" id="PTHR45138:SF9">
    <property type="entry name" value="DIGUANYLATE CYCLASE DGCM-RELATED"/>
    <property type="match status" value="1"/>
</dbReference>
<dbReference type="SUPFAM" id="SSF55073">
    <property type="entry name" value="Nucleotide cyclase"/>
    <property type="match status" value="1"/>
</dbReference>
<dbReference type="Proteomes" id="UP001589813">
    <property type="component" value="Unassembled WGS sequence"/>
</dbReference>
<evidence type="ECO:0000256" key="5">
    <source>
        <dbReference type="PROSITE-ProRule" id="PRU00169"/>
    </source>
</evidence>